<dbReference type="AlphaFoldDB" id="A0A250IE42"/>
<reference evidence="2 3" key="1">
    <citation type="submission" date="2017-06" db="EMBL/GenBank/DDBJ databases">
        <authorList>
            <person name="Kim H.J."/>
            <person name="Triplett B.A."/>
        </authorList>
    </citation>
    <scope>NUCLEOTIDE SEQUENCE [LARGE SCALE GENOMIC DNA]</scope>
    <source>
        <strain evidence="2 3">DSM 14713</strain>
    </source>
</reference>
<dbReference type="OrthoDB" id="5382405at2"/>
<keyword evidence="3" id="KW-1185">Reference proteome</keyword>
<dbReference type="KEGG" id="mbd:MEBOL_002963"/>
<feature type="transmembrane region" description="Helical" evidence="1">
    <location>
        <begin position="62"/>
        <end position="81"/>
    </location>
</feature>
<feature type="transmembrane region" description="Helical" evidence="1">
    <location>
        <begin position="101"/>
        <end position="120"/>
    </location>
</feature>
<keyword evidence="1" id="KW-0472">Membrane</keyword>
<accession>A0A250IE42</accession>
<protein>
    <submittedName>
        <fullName evidence="2">Uncharacterized protein</fullName>
    </submittedName>
</protein>
<proteinExistence type="predicted"/>
<dbReference type="Proteomes" id="UP000217289">
    <property type="component" value="Chromosome"/>
</dbReference>
<dbReference type="EMBL" id="CP022163">
    <property type="protein sequence ID" value="ATB29513.1"/>
    <property type="molecule type" value="Genomic_DNA"/>
</dbReference>
<keyword evidence="1" id="KW-0812">Transmembrane</keyword>
<organism evidence="2 3">
    <name type="scientific">Melittangium boletus DSM 14713</name>
    <dbReference type="NCBI Taxonomy" id="1294270"/>
    <lineage>
        <taxon>Bacteria</taxon>
        <taxon>Pseudomonadati</taxon>
        <taxon>Myxococcota</taxon>
        <taxon>Myxococcia</taxon>
        <taxon>Myxococcales</taxon>
        <taxon>Cystobacterineae</taxon>
        <taxon>Archangiaceae</taxon>
        <taxon>Melittangium</taxon>
    </lineage>
</organism>
<name>A0A250IE42_9BACT</name>
<evidence type="ECO:0000313" key="3">
    <source>
        <dbReference type="Proteomes" id="UP000217289"/>
    </source>
</evidence>
<gene>
    <name evidence="2" type="ORF">MEBOL_002963</name>
</gene>
<evidence type="ECO:0000313" key="2">
    <source>
        <dbReference type="EMBL" id="ATB29513.1"/>
    </source>
</evidence>
<evidence type="ECO:0000256" key="1">
    <source>
        <dbReference type="SAM" id="Phobius"/>
    </source>
</evidence>
<keyword evidence="1" id="KW-1133">Transmembrane helix</keyword>
<dbReference type="RefSeq" id="WP_095978066.1">
    <property type="nucleotide sequence ID" value="NZ_CP022163.1"/>
</dbReference>
<sequence>MTAGRKLLGWGLVPLLLLAPCLLAQGSVWIITAPLLLLLGWMSFLARVVPQVQWRWEFIAEALAVACLLGVGSHLFLRGLWRRFHAETPEARPWPVRWSVSLLTLLVLLFLATMATVGAAHHVGWLVSTREPLVVSSWFRPGGFRERLERERLCEFALLQAREGVTMEHLSRALLRSEDTREVAERMFVASRRGPGDALGILVFPRDPTELEEIGGTRCGTGAERARLVPSREVSEFLSDMNVRPGGAP</sequence>